<gene>
    <name evidence="1" type="ORF">A7U60_g4411</name>
</gene>
<dbReference type="AlphaFoldDB" id="A0A9Q5HYU0"/>
<dbReference type="Proteomes" id="UP000757232">
    <property type="component" value="Unassembled WGS sequence"/>
</dbReference>
<organism evidence="1 2">
    <name type="scientific">Sanghuangporus baumii</name>
    <name type="common">Phellinus baumii</name>
    <dbReference type="NCBI Taxonomy" id="108892"/>
    <lineage>
        <taxon>Eukaryota</taxon>
        <taxon>Fungi</taxon>
        <taxon>Dikarya</taxon>
        <taxon>Basidiomycota</taxon>
        <taxon>Agaricomycotina</taxon>
        <taxon>Agaricomycetes</taxon>
        <taxon>Hymenochaetales</taxon>
        <taxon>Hymenochaetaceae</taxon>
        <taxon>Sanghuangporus</taxon>
    </lineage>
</organism>
<dbReference type="InterPro" id="IPR032157">
    <property type="entry name" value="PAC4"/>
</dbReference>
<comment type="caution">
    <text evidence="1">The sequence shown here is derived from an EMBL/GenBank/DDBJ whole genome shotgun (WGS) entry which is preliminary data.</text>
</comment>
<protein>
    <submittedName>
        <fullName evidence="1">Uncharacterized protein</fullName>
    </submittedName>
</protein>
<dbReference type="GO" id="GO:0043248">
    <property type="term" value="P:proteasome assembly"/>
    <property type="evidence" value="ECO:0007669"/>
    <property type="project" value="InterPro"/>
</dbReference>
<evidence type="ECO:0000313" key="2">
    <source>
        <dbReference type="Proteomes" id="UP000757232"/>
    </source>
</evidence>
<sequence length="157" mass="17276">MPPVNSQHAASFSPSPLMMIETQLKYFQPQDDASPALVVQVTRLVDSYMLWVGPTNARSAEDREAVEMAPQNGSLCRDWACAMPPLSNNVPPSGTSLLRASSSDLAVPMAQRLARRFKRQIFLSIDVPPAFLSMGHGPKLALEAEKRVVETLKELEQ</sequence>
<accession>A0A9Q5HYU0</accession>
<evidence type="ECO:0000313" key="1">
    <source>
        <dbReference type="EMBL" id="OCB88370.1"/>
    </source>
</evidence>
<dbReference type="PANTHER" id="PTHR33559:SF1">
    <property type="entry name" value="PROTEASOME ASSEMBLY CHAPERONE 4"/>
    <property type="match status" value="1"/>
</dbReference>
<reference evidence="1" key="1">
    <citation type="submission" date="2016-06" db="EMBL/GenBank/DDBJ databases">
        <title>Draft Genome sequence of the fungus Inonotus baumii.</title>
        <authorList>
            <person name="Zhu H."/>
            <person name="Lin W."/>
        </authorList>
    </citation>
    <scope>NUCLEOTIDE SEQUENCE</scope>
    <source>
        <strain evidence="1">821</strain>
    </source>
</reference>
<keyword evidence="2" id="KW-1185">Reference proteome</keyword>
<dbReference type="EMBL" id="LNZH02000179">
    <property type="protein sequence ID" value="OCB88370.1"/>
    <property type="molecule type" value="Genomic_DNA"/>
</dbReference>
<name>A0A9Q5HYU0_SANBA</name>
<dbReference type="PANTHER" id="PTHR33559">
    <property type="entry name" value="PROTEASOME ASSEMBLY CHAPERONE 4"/>
    <property type="match status" value="1"/>
</dbReference>
<dbReference type="OrthoDB" id="368507at2759"/>
<proteinExistence type="predicted"/>
<dbReference type="Pfam" id="PF16093">
    <property type="entry name" value="PAC4"/>
    <property type="match status" value="1"/>
</dbReference>